<dbReference type="GO" id="GO:0016787">
    <property type="term" value="F:hydrolase activity"/>
    <property type="evidence" value="ECO:0007669"/>
    <property type="project" value="UniProtKB-KW"/>
</dbReference>
<keyword evidence="1" id="KW-0808">Transferase</keyword>
<evidence type="ECO:0000259" key="7">
    <source>
        <dbReference type="Pfam" id="PF17917"/>
    </source>
</evidence>
<protein>
    <recommendedName>
        <fullName evidence="7">Reverse transcriptase RNase H-like domain-containing protein</fullName>
    </recommendedName>
</protein>
<dbReference type="Proteomes" id="UP000257109">
    <property type="component" value="Unassembled WGS sequence"/>
</dbReference>
<feature type="non-terminal residue" evidence="8">
    <location>
        <position position="1"/>
    </location>
</feature>
<feature type="domain" description="Reverse transcriptase RNase H-like" evidence="7">
    <location>
        <begin position="62"/>
        <end position="109"/>
    </location>
</feature>
<evidence type="ECO:0000256" key="5">
    <source>
        <dbReference type="ARBA" id="ARBA00022801"/>
    </source>
</evidence>
<dbReference type="Pfam" id="PF17917">
    <property type="entry name" value="RT_RNaseH"/>
    <property type="match status" value="1"/>
</dbReference>
<dbReference type="AlphaFoldDB" id="A0A371HVC8"/>
<gene>
    <name evidence="8" type="ORF">CR513_09249</name>
</gene>
<keyword evidence="3" id="KW-0540">Nuclease</keyword>
<sequence length="110" mass="12799">MAKKVTETFKEYAQRWRKVATHVQPPLSDKEMVTMFIEMLQPSFYEKMVGSVSSNFSNLVANAITSNKINNKSKRKEQAIYYLKKKFIDCEMRYSLLERTCCALAWAVEG</sequence>
<dbReference type="EMBL" id="QJKJ01001629">
    <property type="protein sequence ID" value="RDY06723.1"/>
    <property type="molecule type" value="Genomic_DNA"/>
</dbReference>
<evidence type="ECO:0000256" key="1">
    <source>
        <dbReference type="ARBA" id="ARBA00022679"/>
    </source>
</evidence>
<dbReference type="PANTHER" id="PTHR32108">
    <property type="entry name" value="DNA-DIRECTED RNA POLYMERASE SUBUNIT ALPHA"/>
    <property type="match status" value="1"/>
</dbReference>
<evidence type="ECO:0000256" key="6">
    <source>
        <dbReference type="ARBA" id="ARBA00022918"/>
    </source>
</evidence>
<keyword evidence="4" id="KW-0255">Endonuclease</keyword>
<evidence type="ECO:0000256" key="2">
    <source>
        <dbReference type="ARBA" id="ARBA00022695"/>
    </source>
</evidence>
<evidence type="ECO:0000313" key="8">
    <source>
        <dbReference type="EMBL" id="RDY06723.1"/>
    </source>
</evidence>
<dbReference type="InterPro" id="IPR041373">
    <property type="entry name" value="RT_RNaseH"/>
</dbReference>
<evidence type="ECO:0000256" key="4">
    <source>
        <dbReference type="ARBA" id="ARBA00022759"/>
    </source>
</evidence>
<keyword evidence="6" id="KW-0695">RNA-directed DNA polymerase</keyword>
<keyword evidence="9" id="KW-1185">Reference proteome</keyword>
<accession>A0A371HVC8</accession>
<name>A0A371HVC8_MUCPR</name>
<proteinExistence type="predicted"/>
<keyword evidence="2" id="KW-0548">Nucleotidyltransferase</keyword>
<evidence type="ECO:0000313" key="9">
    <source>
        <dbReference type="Proteomes" id="UP000257109"/>
    </source>
</evidence>
<dbReference type="GO" id="GO:0003964">
    <property type="term" value="F:RNA-directed DNA polymerase activity"/>
    <property type="evidence" value="ECO:0007669"/>
    <property type="project" value="UniProtKB-KW"/>
</dbReference>
<reference evidence="8" key="1">
    <citation type="submission" date="2018-05" db="EMBL/GenBank/DDBJ databases">
        <title>Draft genome of Mucuna pruriens seed.</title>
        <authorList>
            <person name="Nnadi N.E."/>
            <person name="Vos R."/>
            <person name="Hasami M.H."/>
            <person name="Devisetty U.K."/>
            <person name="Aguiy J.C."/>
        </authorList>
    </citation>
    <scope>NUCLEOTIDE SEQUENCE [LARGE SCALE GENOMIC DNA]</scope>
    <source>
        <strain evidence="8">JCA_2017</strain>
    </source>
</reference>
<dbReference type="PANTHER" id="PTHR32108:SF9">
    <property type="entry name" value="REVERSE TRANSCRIPTASE RNASE H-LIKE DOMAIN-CONTAINING PROTEIN"/>
    <property type="match status" value="1"/>
</dbReference>
<dbReference type="GO" id="GO:0004519">
    <property type="term" value="F:endonuclease activity"/>
    <property type="evidence" value="ECO:0007669"/>
    <property type="project" value="UniProtKB-KW"/>
</dbReference>
<organism evidence="8 9">
    <name type="scientific">Mucuna pruriens</name>
    <name type="common">Velvet bean</name>
    <name type="synonym">Dolichos pruriens</name>
    <dbReference type="NCBI Taxonomy" id="157652"/>
    <lineage>
        <taxon>Eukaryota</taxon>
        <taxon>Viridiplantae</taxon>
        <taxon>Streptophyta</taxon>
        <taxon>Embryophyta</taxon>
        <taxon>Tracheophyta</taxon>
        <taxon>Spermatophyta</taxon>
        <taxon>Magnoliopsida</taxon>
        <taxon>eudicotyledons</taxon>
        <taxon>Gunneridae</taxon>
        <taxon>Pentapetalae</taxon>
        <taxon>rosids</taxon>
        <taxon>fabids</taxon>
        <taxon>Fabales</taxon>
        <taxon>Fabaceae</taxon>
        <taxon>Papilionoideae</taxon>
        <taxon>50 kb inversion clade</taxon>
        <taxon>NPAAA clade</taxon>
        <taxon>indigoferoid/millettioid clade</taxon>
        <taxon>Phaseoleae</taxon>
        <taxon>Mucuna</taxon>
    </lineage>
</organism>
<dbReference type="OrthoDB" id="1750196at2759"/>
<comment type="caution">
    <text evidence="8">The sequence shown here is derived from an EMBL/GenBank/DDBJ whole genome shotgun (WGS) entry which is preliminary data.</text>
</comment>
<keyword evidence="5" id="KW-0378">Hydrolase</keyword>
<evidence type="ECO:0000256" key="3">
    <source>
        <dbReference type="ARBA" id="ARBA00022722"/>
    </source>
</evidence>